<proteinExistence type="predicted"/>
<evidence type="ECO:0000313" key="1">
    <source>
        <dbReference type="Proteomes" id="UP000036681"/>
    </source>
</evidence>
<keyword evidence="1" id="KW-1185">Reference proteome</keyword>
<dbReference type="AlphaFoldDB" id="A0A9J2PGF8"/>
<evidence type="ECO:0000313" key="2">
    <source>
        <dbReference type="WBParaSite" id="ALUE_0000841401-mRNA-1"/>
    </source>
</evidence>
<organism evidence="1 2">
    <name type="scientific">Ascaris lumbricoides</name>
    <name type="common">Giant roundworm</name>
    <dbReference type="NCBI Taxonomy" id="6252"/>
    <lineage>
        <taxon>Eukaryota</taxon>
        <taxon>Metazoa</taxon>
        <taxon>Ecdysozoa</taxon>
        <taxon>Nematoda</taxon>
        <taxon>Chromadorea</taxon>
        <taxon>Rhabditida</taxon>
        <taxon>Spirurina</taxon>
        <taxon>Ascaridomorpha</taxon>
        <taxon>Ascaridoidea</taxon>
        <taxon>Ascarididae</taxon>
        <taxon>Ascaris</taxon>
    </lineage>
</organism>
<accession>A0A9J2PGF8</accession>
<name>A0A9J2PGF8_ASCLU</name>
<reference evidence="2" key="1">
    <citation type="submission" date="2023-03" db="UniProtKB">
        <authorList>
            <consortium name="WormBaseParasite"/>
        </authorList>
    </citation>
    <scope>IDENTIFICATION</scope>
</reference>
<dbReference type="Proteomes" id="UP000036681">
    <property type="component" value="Unplaced"/>
</dbReference>
<dbReference type="WBParaSite" id="ALUE_0000841401-mRNA-1">
    <property type="protein sequence ID" value="ALUE_0000841401-mRNA-1"/>
    <property type="gene ID" value="ALUE_0000841401"/>
</dbReference>
<sequence length="79" mass="9731">MLTYNAYNYINALPRYENDDLENFDDGNYRYYCKKTGLKRHDYFTVQRASKYPLFTSVFKKRYDTKQPSDYRVIWQLLC</sequence>
<protein>
    <submittedName>
        <fullName evidence="2">Uncharacterized protein</fullName>
    </submittedName>
</protein>